<name>A0AA88KIG3_NAELO</name>
<dbReference type="RefSeq" id="XP_044548468.1">
    <property type="nucleotide sequence ID" value="XM_044694430.1"/>
</dbReference>
<comment type="caution">
    <text evidence="3">The sequence shown here is derived from an EMBL/GenBank/DDBJ whole genome shotgun (WGS) entry which is preliminary data.</text>
</comment>
<feature type="region of interest" description="Disordered" evidence="1">
    <location>
        <begin position="41"/>
        <end position="99"/>
    </location>
</feature>
<protein>
    <recommendedName>
        <fullName evidence="2">G domain-containing protein</fullName>
    </recommendedName>
</protein>
<feature type="compositionally biased region" description="Basic and acidic residues" evidence="1">
    <location>
        <begin position="88"/>
        <end position="99"/>
    </location>
</feature>
<feature type="compositionally biased region" description="Basic and acidic residues" evidence="1">
    <location>
        <begin position="926"/>
        <end position="938"/>
    </location>
</feature>
<evidence type="ECO:0000313" key="3">
    <source>
        <dbReference type="EMBL" id="KAG2382789.1"/>
    </source>
</evidence>
<dbReference type="InterPro" id="IPR027417">
    <property type="entry name" value="P-loop_NTPase"/>
</dbReference>
<organism evidence="3 4">
    <name type="scientific">Naegleria lovaniensis</name>
    <name type="common">Amoeba</name>
    <dbReference type="NCBI Taxonomy" id="51637"/>
    <lineage>
        <taxon>Eukaryota</taxon>
        <taxon>Discoba</taxon>
        <taxon>Heterolobosea</taxon>
        <taxon>Tetramitia</taxon>
        <taxon>Eutetramitia</taxon>
        <taxon>Vahlkampfiidae</taxon>
        <taxon>Naegleria</taxon>
    </lineage>
</organism>
<feature type="compositionally biased region" description="Low complexity" evidence="1">
    <location>
        <begin position="813"/>
        <end position="831"/>
    </location>
</feature>
<dbReference type="SUPFAM" id="SSF52540">
    <property type="entry name" value="P-loop containing nucleoside triphosphate hydrolases"/>
    <property type="match status" value="1"/>
</dbReference>
<dbReference type="CDD" id="cd00882">
    <property type="entry name" value="Ras_like_GTPase"/>
    <property type="match status" value="1"/>
</dbReference>
<feature type="compositionally biased region" description="Polar residues" evidence="1">
    <location>
        <begin position="833"/>
        <end position="852"/>
    </location>
</feature>
<evidence type="ECO:0000256" key="1">
    <source>
        <dbReference type="SAM" id="MobiDB-lite"/>
    </source>
</evidence>
<dbReference type="GeneID" id="68097211"/>
<dbReference type="Gene3D" id="3.40.50.300">
    <property type="entry name" value="P-loop containing nucleotide triphosphate hydrolases"/>
    <property type="match status" value="1"/>
</dbReference>
<feature type="compositionally biased region" description="Polar residues" evidence="1">
    <location>
        <begin position="404"/>
        <end position="455"/>
    </location>
</feature>
<evidence type="ECO:0000313" key="4">
    <source>
        <dbReference type="Proteomes" id="UP000816034"/>
    </source>
</evidence>
<feature type="region of interest" description="Disordered" evidence="1">
    <location>
        <begin position="921"/>
        <end position="974"/>
    </location>
</feature>
<dbReference type="InterPro" id="IPR006073">
    <property type="entry name" value="GTP-bd"/>
</dbReference>
<reference evidence="3 4" key="1">
    <citation type="journal article" date="2018" name="BMC Genomics">
        <title>The genome of Naegleria lovaniensis, the basis for a comparative approach to unravel pathogenicity factors of the human pathogenic amoeba N. fowleri.</title>
        <authorList>
            <person name="Liechti N."/>
            <person name="Schurch N."/>
            <person name="Bruggmann R."/>
            <person name="Wittwer M."/>
        </authorList>
    </citation>
    <scope>NUCLEOTIDE SEQUENCE [LARGE SCALE GENOMIC DNA]</scope>
    <source>
        <strain evidence="3 4">ATCC 30569</strain>
    </source>
</reference>
<dbReference type="CDD" id="cd09917">
    <property type="entry name" value="F-box_SF"/>
    <property type="match status" value="1"/>
</dbReference>
<feature type="compositionally biased region" description="Low complexity" evidence="1">
    <location>
        <begin position="255"/>
        <end position="264"/>
    </location>
</feature>
<gene>
    <name evidence="3" type="ORF">C9374_004756</name>
</gene>
<feature type="compositionally biased region" description="Polar residues" evidence="1">
    <location>
        <begin position="49"/>
        <end position="60"/>
    </location>
</feature>
<accession>A0AA88KIG3</accession>
<feature type="region of interest" description="Disordered" evidence="1">
    <location>
        <begin position="813"/>
        <end position="868"/>
    </location>
</feature>
<dbReference type="AlphaFoldDB" id="A0AA88KIG3"/>
<evidence type="ECO:0000259" key="2">
    <source>
        <dbReference type="Pfam" id="PF01926"/>
    </source>
</evidence>
<feature type="compositionally biased region" description="Low complexity" evidence="1">
    <location>
        <begin position="374"/>
        <end position="397"/>
    </location>
</feature>
<feature type="region of interest" description="Disordered" evidence="1">
    <location>
        <begin position="372"/>
        <end position="455"/>
    </location>
</feature>
<feature type="compositionally biased region" description="Acidic residues" evidence="1">
    <location>
        <begin position="66"/>
        <end position="79"/>
    </location>
</feature>
<dbReference type="Pfam" id="PF01926">
    <property type="entry name" value="MMR_HSR1"/>
    <property type="match status" value="1"/>
</dbReference>
<feature type="domain" description="G" evidence="2">
    <location>
        <begin position="515"/>
        <end position="631"/>
    </location>
</feature>
<sequence length="974" mass="110694">MPATLRIFDSVHGSLDEDELTVSQQRQIALMRKRREDRLIIPTIHRSDSSMSSATTNPEWNNHHDDEDDEDEEDQDEDNEHSVHHHKEISEIGKKTNSTIHEEVFDPRKNVYDNNEEVVHVEWATDTEQPHDPKMKKKNKKALNRRLSTELMKHFMPTLEKPQNIQETFMDKQAVELLKNMDPEIVEKCILPFLSVRDLLSLGLTSKNQLTISWTCLRIINEIHLKRFPHLLSNAMIEDQMDRVMAILMMKFSSSQHQQQQQQQNERTSVSSVASANRTSDSSSSSMNGERRSTTTSYTTTTSSRLSTTLSDTRGSFSSNSGRMFERRSWRLNDSAPLTSATLARRSIVEVYSGLVDPNMMSHHHHACSYQHDNMNSESQQQQQQQNHSSSNSILSSATHHEPSNTTAELNSSQSTTNHDSMNSPARNANSFQTTTTPTQHRMSMTDAASHTSTRHTISEYSAHTFLGHIHQQQPHNDVSSMVIQPLPSEYDPNVGSFTKLVTSVKRKTRRKIFRIAVVGEVGVGKSTFIDSIFGHTMPVQHTEYSPTEKVSTYCHPYYLLTGERIELIIHDTPQIIPTQYKTPQKFQSINEKYSDNAKILRQSKKKVDLFLYCFDMSNPNTLPSETNEYFKELRKVRDAHFPKSTLALIGLKRDIAERNLKHLTALSLKKKKKKNPTLPPKPVSYIQATETAQQLQCFKAFLGCCDMKNMFNTLHLFDIGVSLMYGQIMMKRFSGIEEQITSPKRRSVSFINSHHDHHEHFSASPYAASVSTPVISRHAATISTSSPSRARKRLSIIGKKVGEGFQVLFDKFSPSHSSRDSTTNSSSFDRPTMNQTSGEVRPSSNITTITEEPQEKDLPSPIQPHTMDRHDMHDQSNPTMNELNSSMTHLITLLERPPMTIIGEPVLTESSCVILDDVSSTHSSRNLERKQHVEDAAQTRSSSGDEYLKPQRTYSRAPRPLPKTPNNPSSILH</sequence>
<keyword evidence="4" id="KW-1185">Reference proteome</keyword>
<dbReference type="EMBL" id="PYSW02000022">
    <property type="protein sequence ID" value="KAG2382789.1"/>
    <property type="molecule type" value="Genomic_DNA"/>
</dbReference>
<feature type="compositionally biased region" description="Low complexity" evidence="1">
    <location>
        <begin position="271"/>
        <end position="286"/>
    </location>
</feature>
<feature type="compositionally biased region" description="Low complexity" evidence="1">
    <location>
        <begin position="294"/>
        <end position="314"/>
    </location>
</feature>
<feature type="region of interest" description="Disordered" evidence="1">
    <location>
        <begin position="255"/>
        <end position="322"/>
    </location>
</feature>
<dbReference type="GO" id="GO:0005525">
    <property type="term" value="F:GTP binding"/>
    <property type="evidence" value="ECO:0007669"/>
    <property type="project" value="InterPro"/>
</dbReference>
<proteinExistence type="predicted"/>
<dbReference type="Proteomes" id="UP000816034">
    <property type="component" value="Unassembled WGS sequence"/>
</dbReference>